<dbReference type="Proteomes" id="UP000000305">
    <property type="component" value="Unassembled WGS sequence"/>
</dbReference>
<dbReference type="EMBL" id="GL732559">
    <property type="protein sequence ID" value="EFX78017.1"/>
    <property type="molecule type" value="Genomic_DNA"/>
</dbReference>
<dbReference type="KEGG" id="dpx:DAPPUDRAFT_320902"/>
<reference evidence="1 2" key="1">
    <citation type="journal article" date="2011" name="Science">
        <title>The ecoresponsive genome of Daphnia pulex.</title>
        <authorList>
            <person name="Colbourne J.K."/>
            <person name="Pfrender M.E."/>
            <person name="Gilbert D."/>
            <person name="Thomas W.K."/>
            <person name="Tucker A."/>
            <person name="Oakley T.H."/>
            <person name="Tokishita S."/>
            <person name="Aerts A."/>
            <person name="Arnold G.J."/>
            <person name="Basu M.K."/>
            <person name="Bauer D.J."/>
            <person name="Caceres C.E."/>
            <person name="Carmel L."/>
            <person name="Casola C."/>
            <person name="Choi J.H."/>
            <person name="Detter J.C."/>
            <person name="Dong Q."/>
            <person name="Dusheyko S."/>
            <person name="Eads B.D."/>
            <person name="Frohlich T."/>
            <person name="Geiler-Samerotte K.A."/>
            <person name="Gerlach D."/>
            <person name="Hatcher P."/>
            <person name="Jogdeo S."/>
            <person name="Krijgsveld J."/>
            <person name="Kriventseva E.V."/>
            <person name="Kultz D."/>
            <person name="Laforsch C."/>
            <person name="Lindquist E."/>
            <person name="Lopez J."/>
            <person name="Manak J.R."/>
            <person name="Muller J."/>
            <person name="Pangilinan J."/>
            <person name="Patwardhan R.P."/>
            <person name="Pitluck S."/>
            <person name="Pritham E.J."/>
            <person name="Rechtsteiner A."/>
            <person name="Rho M."/>
            <person name="Rogozin I.B."/>
            <person name="Sakarya O."/>
            <person name="Salamov A."/>
            <person name="Schaack S."/>
            <person name="Shapiro H."/>
            <person name="Shiga Y."/>
            <person name="Skalitzky C."/>
            <person name="Smith Z."/>
            <person name="Souvorov A."/>
            <person name="Sung W."/>
            <person name="Tang Z."/>
            <person name="Tsuchiya D."/>
            <person name="Tu H."/>
            <person name="Vos H."/>
            <person name="Wang M."/>
            <person name="Wolf Y.I."/>
            <person name="Yamagata H."/>
            <person name="Yamada T."/>
            <person name="Ye Y."/>
            <person name="Shaw J.R."/>
            <person name="Andrews J."/>
            <person name="Crease T.J."/>
            <person name="Tang H."/>
            <person name="Lucas S.M."/>
            <person name="Robertson H.M."/>
            <person name="Bork P."/>
            <person name="Koonin E.V."/>
            <person name="Zdobnov E.M."/>
            <person name="Grigoriev I.V."/>
            <person name="Lynch M."/>
            <person name="Boore J.L."/>
        </authorList>
    </citation>
    <scope>NUCLEOTIDE SEQUENCE [LARGE SCALE GENOMIC DNA]</scope>
</reference>
<proteinExistence type="predicted"/>
<evidence type="ECO:0000313" key="1">
    <source>
        <dbReference type="EMBL" id="EFX78017.1"/>
    </source>
</evidence>
<evidence type="ECO:0000313" key="2">
    <source>
        <dbReference type="Proteomes" id="UP000000305"/>
    </source>
</evidence>
<dbReference type="HOGENOM" id="CLU_1940215_0_0_1"/>
<accession>E9GRD1</accession>
<name>E9GRD1_DAPPU</name>
<organism evidence="1 2">
    <name type="scientific">Daphnia pulex</name>
    <name type="common">Water flea</name>
    <dbReference type="NCBI Taxonomy" id="6669"/>
    <lineage>
        <taxon>Eukaryota</taxon>
        <taxon>Metazoa</taxon>
        <taxon>Ecdysozoa</taxon>
        <taxon>Arthropoda</taxon>
        <taxon>Crustacea</taxon>
        <taxon>Branchiopoda</taxon>
        <taxon>Diplostraca</taxon>
        <taxon>Cladocera</taxon>
        <taxon>Anomopoda</taxon>
        <taxon>Daphniidae</taxon>
        <taxon>Daphnia</taxon>
    </lineage>
</organism>
<gene>
    <name evidence="1" type="ORF">DAPPUDRAFT_320902</name>
</gene>
<protein>
    <submittedName>
        <fullName evidence="1">Uncharacterized protein</fullName>
    </submittedName>
</protein>
<dbReference type="AlphaFoldDB" id="E9GRD1"/>
<sequence>MEKFVKKNRRILSITAAMVLLPSVLVSSLWMTNKRLKNVQRINDVTGVADDKIKPRNQIVYLNRLSEKAANRHVPSQKSRYGSSSSYSQLQVIKDPVYKISSYDTDYYSNQADPYLYPEDMPYLECNKHC</sequence>
<keyword evidence="2" id="KW-1185">Reference proteome</keyword>
<dbReference type="InParanoid" id="E9GRD1"/>